<evidence type="ECO:0000313" key="1">
    <source>
        <dbReference type="EMBL" id="KAK4249000.1"/>
    </source>
</evidence>
<name>A0AAN7CVB3_9PEZI</name>
<dbReference type="Proteomes" id="UP001303647">
    <property type="component" value="Unassembled WGS sequence"/>
</dbReference>
<protein>
    <submittedName>
        <fullName evidence="1">Uncharacterized protein</fullName>
    </submittedName>
</protein>
<dbReference type="EMBL" id="MU857629">
    <property type="protein sequence ID" value="KAK4249000.1"/>
    <property type="molecule type" value="Genomic_DNA"/>
</dbReference>
<reference evidence="1" key="1">
    <citation type="journal article" date="2023" name="Mol. Phylogenet. Evol.">
        <title>Genome-scale phylogeny and comparative genomics of the fungal order Sordariales.</title>
        <authorList>
            <person name="Hensen N."/>
            <person name="Bonometti L."/>
            <person name="Westerberg I."/>
            <person name="Brannstrom I.O."/>
            <person name="Guillou S."/>
            <person name="Cros-Aarteil S."/>
            <person name="Calhoun S."/>
            <person name="Haridas S."/>
            <person name="Kuo A."/>
            <person name="Mondo S."/>
            <person name="Pangilinan J."/>
            <person name="Riley R."/>
            <person name="LaButti K."/>
            <person name="Andreopoulos B."/>
            <person name="Lipzen A."/>
            <person name="Chen C."/>
            <person name="Yan M."/>
            <person name="Daum C."/>
            <person name="Ng V."/>
            <person name="Clum A."/>
            <person name="Steindorff A."/>
            <person name="Ohm R.A."/>
            <person name="Martin F."/>
            <person name="Silar P."/>
            <person name="Natvig D.O."/>
            <person name="Lalanne C."/>
            <person name="Gautier V."/>
            <person name="Ament-Velasquez S.L."/>
            <person name="Kruys A."/>
            <person name="Hutchinson M.I."/>
            <person name="Powell A.J."/>
            <person name="Barry K."/>
            <person name="Miller A.N."/>
            <person name="Grigoriev I.V."/>
            <person name="Debuchy R."/>
            <person name="Gladieux P."/>
            <person name="Hiltunen Thoren M."/>
            <person name="Johannesson H."/>
        </authorList>
    </citation>
    <scope>NUCLEOTIDE SEQUENCE</scope>
    <source>
        <strain evidence="1">CBS 359.72</strain>
    </source>
</reference>
<reference evidence="1" key="2">
    <citation type="submission" date="2023-05" db="EMBL/GenBank/DDBJ databases">
        <authorList>
            <consortium name="Lawrence Berkeley National Laboratory"/>
            <person name="Steindorff A."/>
            <person name="Hensen N."/>
            <person name="Bonometti L."/>
            <person name="Westerberg I."/>
            <person name="Brannstrom I.O."/>
            <person name="Guillou S."/>
            <person name="Cros-Aarteil S."/>
            <person name="Calhoun S."/>
            <person name="Haridas S."/>
            <person name="Kuo A."/>
            <person name="Mondo S."/>
            <person name="Pangilinan J."/>
            <person name="Riley R."/>
            <person name="Labutti K."/>
            <person name="Andreopoulos B."/>
            <person name="Lipzen A."/>
            <person name="Chen C."/>
            <person name="Yanf M."/>
            <person name="Daum C."/>
            <person name="Ng V."/>
            <person name="Clum A."/>
            <person name="Ohm R."/>
            <person name="Martin F."/>
            <person name="Silar P."/>
            <person name="Natvig D."/>
            <person name="Lalanne C."/>
            <person name="Gautier V."/>
            <person name="Ament-Velasquez S.L."/>
            <person name="Kruys A."/>
            <person name="Hutchinson M.I."/>
            <person name="Powell A.J."/>
            <person name="Barry K."/>
            <person name="Miller A.N."/>
            <person name="Grigoriev I.V."/>
            <person name="Debuchy R."/>
            <person name="Gladieux P."/>
            <person name="Thoren M.H."/>
            <person name="Johannesson H."/>
        </authorList>
    </citation>
    <scope>NUCLEOTIDE SEQUENCE</scope>
    <source>
        <strain evidence="1">CBS 359.72</strain>
    </source>
</reference>
<gene>
    <name evidence="1" type="ORF">C7999DRAFT_30530</name>
</gene>
<evidence type="ECO:0000313" key="2">
    <source>
        <dbReference type="Proteomes" id="UP001303647"/>
    </source>
</evidence>
<organism evidence="1 2">
    <name type="scientific">Corynascus novoguineensis</name>
    <dbReference type="NCBI Taxonomy" id="1126955"/>
    <lineage>
        <taxon>Eukaryota</taxon>
        <taxon>Fungi</taxon>
        <taxon>Dikarya</taxon>
        <taxon>Ascomycota</taxon>
        <taxon>Pezizomycotina</taxon>
        <taxon>Sordariomycetes</taxon>
        <taxon>Sordariomycetidae</taxon>
        <taxon>Sordariales</taxon>
        <taxon>Chaetomiaceae</taxon>
        <taxon>Corynascus</taxon>
    </lineage>
</organism>
<keyword evidence="2" id="KW-1185">Reference proteome</keyword>
<comment type="caution">
    <text evidence="1">The sequence shown here is derived from an EMBL/GenBank/DDBJ whole genome shotgun (WGS) entry which is preliminary data.</text>
</comment>
<sequence>MPPKTLEDPELSIRLKYGIHTIFLIAMADWSFSRLTTELLSVLQDRYPKGLSTSTNPAESQVTPVPANDSEVKIAYALPKNPNDLEQGWKPIKAAETDAIGKKGLSDMCSVAFAFLKPDADEASAEFVVEVPIIEDEEEQGS</sequence>
<dbReference type="AlphaFoldDB" id="A0AAN7CVB3"/>
<proteinExistence type="predicted"/>
<accession>A0AAN7CVB3</accession>